<evidence type="ECO:0000313" key="3">
    <source>
        <dbReference type="Proteomes" id="UP001177003"/>
    </source>
</evidence>
<gene>
    <name evidence="2" type="ORF">LSALG_LOCUS35925</name>
</gene>
<name>A0AA35ZQM6_LACSI</name>
<accession>A0AA35ZQM6</accession>
<dbReference type="Proteomes" id="UP001177003">
    <property type="component" value="Chromosome 8"/>
</dbReference>
<dbReference type="AlphaFoldDB" id="A0AA35ZQM6"/>
<feature type="region of interest" description="Disordered" evidence="1">
    <location>
        <begin position="1"/>
        <end position="20"/>
    </location>
</feature>
<reference evidence="2" key="1">
    <citation type="submission" date="2023-04" db="EMBL/GenBank/DDBJ databases">
        <authorList>
            <person name="Vijverberg K."/>
            <person name="Xiong W."/>
            <person name="Schranz E."/>
        </authorList>
    </citation>
    <scope>NUCLEOTIDE SEQUENCE</scope>
</reference>
<feature type="compositionally biased region" description="Basic and acidic residues" evidence="1">
    <location>
        <begin position="78"/>
        <end position="96"/>
    </location>
</feature>
<feature type="compositionally biased region" description="Polar residues" evidence="1">
    <location>
        <begin position="37"/>
        <end position="47"/>
    </location>
</feature>
<organism evidence="2 3">
    <name type="scientific">Lactuca saligna</name>
    <name type="common">Willowleaf lettuce</name>
    <dbReference type="NCBI Taxonomy" id="75948"/>
    <lineage>
        <taxon>Eukaryota</taxon>
        <taxon>Viridiplantae</taxon>
        <taxon>Streptophyta</taxon>
        <taxon>Embryophyta</taxon>
        <taxon>Tracheophyta</taxon>
        <taxon>Spermatophyta</taxon>
        <taxon>Magnoliopsida</taxon>
        <taxon>eudicotyledons</taxon>
        <taxon>Gunneridae</taxon>
        <taxon>Pentapetalae</taxon>
        <taxon>asterids</taxon>
        <taxon>campanulids</taxon>
        <taxon>Asterales</taxon>
        <taxon>Asteraceae</taxon>
        <taxon>Cichorioideae</taxon>
        <taxon>Cichorieae</taxon>
        <taxon>Lactucinae</taxon>
        <taxon>Lactuca</taxon>
    </lineage>
</organism>
<evidence type="ECO:0000313" key="2">
    <source>
        <dbReference type="EMBL" id="CAI9297089.1"/>
    </source>
</evidence>
<proteinExistence type="predicted"/>
<protein>
    <submittedName>
        <fullName evidence="2">Uncharacterized protein</fullName>
    </submittedName>
</protein>
<sequence>MKGGEEQHFFSPKKDDDDRNKFLKDAAKQELFDDNGNACNKFQNPPQLASKIPIPPPKSPKSPPKVLTPGESPLEESIIVRDVGKEKVTKEEEVPPTKKFSLFDDED</sequence>
<keyword evidence="3" id="KW-1185">Reference proteome</keyword>
<dbReference type="EMBL" id="OX465084">
    <property type="protein sequence ID" value="CAI9297089.1"/>
    <property type="molecule type" value="Genomic_DNA"/>
</dbReference>
<feature type="compositionally biased region" description="Pro residues" evidence="1">
    <location>
        <begin position="53"/>
        <end position="63"/>
    </location>
</feature>
<evidence type="ECO:0000256" key="1">
    <source>
        <dbReference type="SAM" id="MobiDB-lite"/>
    </source>
</evidence>
<feature type="region of interest" description="Disordered" evidence="1">
    <location>
        <begin position="34"/>
        <end position="107"/>
    </location>
</feature>